<keyword evidence="4" id="KW-1185">Reference proteome</keyword>
<dbReference type="PANTHER" id="PTHR13547:SF13">
    <property type="entry name" value="PROTEINACEOUS RNASE P 2"/>
    <property type="match status" value="1"/>
</dbReference>
<reference evidence="3 4" key="1">
    <citation type="submission" date="2019-04" db="EMBL/GenBank/DDBJ databases">
        <title>An improved genome assembly and genetic linkage map for asparagus bean, Vigna unguiculata ssp. sesquipedialis.</title>
        <authorList>
            <person name="Xia Q."/>
            <person name="Zhang R."/>
            <person name="Dong Y."/>
        </authorList>
    </citation>
    <scope>NUCLEOTIDE SEQUENCE [LARGE SCALE GENOMIC DNA]</scope>
    <source>
        <tissue evidence="3">Leaf</tissue>
    </source>
</reference>
<dbReference type="InterPro" id="IPR011990">
    <property type="entry name" value="TPR-like_helical_dom_sf"/>
</dbReference>
<organism evidence="3 4">
    <name type="scientific">Vigna unguiculata</name>
    <name type="common">Cowpea</name>
    <dbReference type="NCBI Taxonomy" id="3917"/>
    <lineage>
        <taxon>Eukaryota</taxon>
        <taxon>Viridiplantae</taxon>
        <taxon>Streptophyta</taxon>
        <taxon>Embryophyta</taxon>
        <taxon>Tracheophyta</taxon>
        <taxon>Spermatophyta</taxon>
        <taxon>Magnoliopsida</taxon>
        <taxon>eudicotyledons</taxon>
        <taxon>Gunneridae</taxon>
        <taxon>Pentapetalae</taxon>
        <taxon>rosids</taxon>
        <taxon>fabids</taxon>
        <taxon>Fabales</taxon>
        <taxon>Fabaceae</taxon>
        <taxon>Papilionoideae</taxon>
        <taxon>50 kb inversion clade</taxon>
        <taxon>NPAAA clade</taxon>
        <taxon>indigoferoid/millettioid clade</taxon>
        <taxon>Phaseoleae</taxon>
        <taxon>Vigna</taxon>
    </lineage>
</organism>
<dbReference type="AlphaFoldDB" id="A0A4D6N967"/>
<dbReference type="Pfam" id="PF17177">
    <property type="entry name" value="PPR_long"/>
    <property type="match status" value="5"/>
</dbReference>
<proteinExistence type="predicted"/>
<sequence length="341" mass="36300">MSALGVVPNEATVTAVARLAAAKGDEMCIRDRYQTGSNSVADHSLTTTALDYGFRAFRHMSALGVVPNEATVTAVARLAAAKGDEMCIRDRYQTGSNSVADHSLTTTALDYGFRAFRHMSALGVVPNEATVTAVARLAAAKGDEMCIRDRYQTGSNSVADHSLTTTALDYGFRAFRHMSALGVVPNEATVTAVARLAAAKGDEMCIRDRYQTGSNSVADHSLTTTALDYGFRAFRHMSALGVVPNEATVTAVARLAAAKGDEMCIRDRYQTGSNSVADHSLTTTALDYGFRAFRHMSALGVVPNEATVTAVARLAAAKGDEMCIRDSPEAANLRSRVVLFL</sequence>
<dbReference type="PANTHER" id="PTHR13547">
    <property type="match status" value="1"/>
</dbReference>
<dbReference type="Gene3D" id="1.25.40.10">
    <property type="entry name" value="Tetratricopeptide repeat domain"/>
    <property type="match status" value="2"/>
</dbReference>
<dbReference type="GO" id="GO:0001682">
    <property type="term" value="P:tRNA 5'-leader removal"/>
    <property type="evidence" value="ECO:0007669"/>
    <property type="project" value="TreeGrafter"/>
</dbReference>
<evidence type="ECO:0000313" key="4">
    <source>
        <dbReference type="Proteomes" id="UP000501690"/>
    </source>
</evidence>
<feature type="domain" description="PROP1-like PPR" evidence="2">
    <location>
        <begin position="96"/>
        <end position="144"/>
    </location>
</feature>
<dbReference type="EMBL" id="CP039354">
    <property type="protein sequence ID" value="QCE09442.1"/>
    <property type="molecule type" value="Genomic_DNA"/>
</dbReference>
<gene>
    <name evidence="3" type="ORF">DEO72_LG10g661</name>
</gene>
<accession>A0A4D6N967</accession>
<protein>
    <recommendedName>
        <fullName evidence="2">PROP1-like PPR domain-containing protein</fullName>
    </recommendedName>
</protein>
<feature type="domain" description="PROP1-like PPR" evidence="2">
    <location>
        <begin position="155"/>
        <end position="203"/>
    </location>
</feature>
<evidence type="ECO:0000259" key="2">
    <source>
        <dbReference type="Pfam" id="PF17177"/>
    </source>
</evidence>
<name>A0A4D6N967_VIGUN</name>
<feature type="domain" description="PROP1-like PPR" evidence="2">
    <location>
        <begin position="273"/>
        <end position="321"/>
    </location>
</feature>
<keyword evidence="1" id="KW-0677">Repeat</keyword>
<dbReference type="InterPro" id="IPR033443">
    <property type="entry name" value="PROP1-like_PPR_dom"/>
</dbReference>
<dbReference type="GO" id="GO:0004526">
    <property type="term" value="F:ribonuclease P activity"/>
    <property type="evidence" value="ECO:0007669"/>
    <property type="project" value="TreeGrafter"/>
</dbReference>
<dbReference type="Proteomes" id="UP000501690">
    <property type="component" value="Linkage Group LG10"/>
</dbReference>
<feature type="domain" description="PROP1-like PPR" evidence="2">
    <location>
        <begin position="214"/>
        <end position="262"/>
    </location>
</feature>
<evidence type="ECO:0000256" key="1">
    <source>
        <dbReference type="ARBA" id="ARBA00022737"/>
    </source>
</evidence>
<evidence type="ECO:0000313" key="3">
    <source>
        <dbReference type="EMBL" id="QCE09442.1"/>
    </source>
</evidence>
<feature type="domain" description="PROP1-like PPR" evidence="2">
    <location>
        <begin position="37"/>
        <end position="85"/>
    </location>
</feature>